<gene>
    <name evidence="2" type="ORF">PLANPX_3143</name>
</gene>
<dbReference type="RefSeq" id="WP_152099281.1">
    <property type="nucleotide sequence ID" value="NZ_AP021861.1"/>
</dbReference>
<organism evidence="2 3">
    <name type="scientific">Lacipirellula parvula</name>
    <dbReference type="NCBI Taxonomy" id="2650471"/>
    <lineage>
        <taxon>Bacteria</taxon>
        <taxon>Pseudomonadati</taxon>
        <taxon>Planctomycetota</taxon>
        <taxon>Planctomycetia</taxon>
        <taxon>Pirellulales</taxon>
        <taxon>Lacipirellulaceae</taxon>
        <taxon>Lacipirellula</taxon>
    </lineage>
</organism>
<evidence type="ECO:0000313" key="2">
    <source>
        <dbReference type="EMBL" id="BBO33531.1"/>
    </source>
</evidence>
<dbReference type="EMBL" id="AP021861">
    <property type="protein sequence ID" value="BBO33531.1"/>
    <property type="molecule type" value="Genomic_DNA"/>
</dbReference>
<name>A0A5K7XF73_9BACT</name>
<dbReference type="KEGG" id="lpav:PLANPX_3143"/>
<keyword evidence="3" id="KW-1185">Reference proteome</keyword>
<proteinExistence type="predicted"/>
<feature type="transmembrane region" description="Helical" evidence="1">
    <location>
        <begin position="32"/>
        <end position="51"/>
    </location>
</feature>
<dbReference type="Proteomes" id="UP000326837">
    <property type="component" value="Chromosome"/>
</dbReference>
<sequence>MSGNLALAAALLGEIGDNFPQSGRRLNWSDLWAYGIAVVLGAIVTAVMLYLRRRNDMTIHCNNSWKLFRELCQIHGLDLPSQRLLAALATARGYEQPTQVFLAPEAFDVSDLPPSWQLSAGHLHRLKQVLFDLQRG</sequence>
<keyword evidence="1" id="KW-0812">Transmembrane</keyword>
<dbReference type="AlphaFoldDB" id="A0A5K7XF73"/>
<evidence type="ECO:0000256" key="1">
    <source>
        <dbReference type="SAM" id="Phobius"/>
    </source>
</evidence>
<keyword evidence="1" id="KW-0472">Membrane</keyword>
<reference evidence="3" key="1">
    <citation type="submission" date="2019-10" db="EMBL/GenBank/DDBJ databases">
        <title>Lacipirellula parvula gen. nov., sp. nov., representing a lineage of planctomycetes widespread in freshwater anoxic habitats, and description of the family Lacipirellulaceae.</title>
        <authorList>
            <person name="Dedysh S.N."/>
            <person name="Kulichevskaya I.S."/>
            <person name="Beletsky A.V."/>
            <person name="Rakitin A.L."/>
            <person name="Mardanov A.V."/>
            <person name="Ivanova A.A."/>
            <person name="Saltykova V.X."/>
            <person name="Rijpstra W.I.C."/>
            <person name="Sinninghe Damste J.S."/>
            <person name="Ravin N.V."/>
        </authorList>
    </citation>
    <scope>NUCLEOTIDE SEQUENCE [LARGE SCALE GENOMIC DNA]</scope>
    <source>
        <strain evidence="3">PX69</strain>
    </source>
</reference>
<accession>A0A5K7XF73</accession>
<evidence type="ECO:0000313" key="3">
    <source>
        <dbReference type="Proteomes" id="UP000326837"/>
    </source>
</evidence>
<keyword evidence="1" id="KW-1133">Transmembrane helix</keyword>
<protein>
    <submittedName>
        <fullName evidence="2">Uncharacterized protein</fullName>
    </submittedName>
</protein>